<dbReference type="EMBL" id="CADCWP010000289">
    <property type="protein sequence ID" value="CAA9583453.1"/>
    <property type="molecule type" value="Genomic_DNA"/>
</dbReference>
<organism evidence="3">
    <name type="scientific">uncultured Truepera sp</name>
    <dbReference type="NCBI Taxonomy" id="543023"/>
    <lineage>
        <taxon>Bacteria</taxon>
        <taxon>Thermotogati</taxon>
        <taxon>Deinococcota</taxon>
        <taxon>Deinococci</taxon>
        <taxon>Trueperales</taxon>
        <taxon>Trueperaceae</taxon>
        <taxon>Truepera</taxon>
        <taxon>environmental samples</taxon>
    </lineage>
</organism>
<evidence type="ECO:0000256" key="2">
    <source>
        <dbReference type="ARBA" id="ARBA00023235"/>
    </source>
</evidence>
<dbReference type="PANTHER" id="PTHR21198:SF7">
    <property type="entry name" value="ASPARTATE-GLUTAMATE RACEMASE FAMILY"/>
    <property type="match status" value="1"/>
</dbReference>
<dbReference type="InterPro" id="IPR001920">
    <property type="entry name" value="Asp/Glu_race"/>
</dbReference>
<evidence type="ECO:0000256" key="1">
    <source>
        <dbReference type="ARBA" id="ARBA00007847"/>
    </source>
</evidence>
<accession>A0A6J4VNV5</accession>
<dbReference type="SUPFAM" id="SSF53681">
    <property type="entry name" value="Aspartate/glutamate racemase"/>
    <property type="match status" value="2"/>
</dbReference>
<dbReference type="Pfam" id="PF01177">
    <property type="entry name" value="Asp_Glu_race"/>
    <property type="match status" value="1"/>
</dbReference>
<gene>
    <name evidence="3" type="ORF">AVDCRST_MAG86-3175</name>
</gene>
<sequence length="242" mass="25255">MGLTKPLTVGVLGGLGPEATLDFYTKVLSLTLATRDQDHLHMIIDSNPQVPNRNEAVAGTGPSPGPMLAEMAAGLEKAGADFLVMVCNAAHAFQGEIEAAVSIPFVSIIEETCEATLQAVPRLKKVGVLGSSGCLDAGLYQTAFAERGVEVLVPTDTDRDLFMTLLYRIKAGDKGTDVRGSMRALAESLLGSGAQAIVAGCTEVPLVLGGDDLRCPLIDATAVLAERTVHYALNGLQTPINP</sequence>
<dbReference type="Gene3D" id="3.40.50.1860">
    <property type="match status" value="2"/>
</dbReference>
<dbReference type="InterPro" id="IPR004380">
    <property type="entry name" value="Asp_race"/>
</dbReference>
<name>A0A6J4VNV5_9DEIN</name>
<evidence type="ECO:0000313" key="3">
    <source>
        <dbReference type="EMBL" id="CAA9583453.1"/>
    </source>
</evidence>
<dbReference type="EC" id="5.1.1.13" evidence="3"/>
<dbReference type="PANTHER" id="PTHR21198">
    <property type="entry name" value="GLUTAMATE RACEMASE"/>
    <property type="match status" value="1"/>
</dbReference>
<proteinExistence type="inferred from homology"/>
<dbReference type="NCBIfam" id="TIGR00035">
    <property type="entry name" value="asp_race"/>
    <property type="match status" value="1"/>
</dbReference>
<dbReference type="GO" id="GO:0047689">
    <property type="term" value="F:aspartate racemase activity"/>
    <property type="evidence" value="ECO:0007669"/>
    <property type="project" value="UniProtKB-EC"/>
</dbReference>
<reference evidence="3" key="1">
    <citation type="submission" date="2020-02" db="EMBL/GenBank/DDBJ databases">
        <authorList>
            <person name="Meier V. D."/>
        </authorList>
    </citation>
    <scope>NUCLEOTIDE SEQUENCE</scope>
    <source>
        <strain evidence="3">AVDCRST_MAG86</strain>
    </source>
</reference>
<dbReference type="AlphaFoldDB" id="A0A6J4VNV5"/>
<comment type="similarity">
    <text evidence="1">Belongs to the aspartate/glutamate racemases family.</text>
</comment>
<dbReference type="InterPro" id="IPR015942">
    <property type="entry name" value="Asp/Glu/hydantoin_racemase"/>
</dbReference>
<protein>
    <submittedName>
        <fullName evidence="3">Aspartate racemase</fullName>
        <ecNumber evidence="3">5.1.1.13</ecNumber>
    </submittedName>
</protein>
<keyword evidence="2 3" id="KW-0413">Isomerase</keyword>